<name>A0A2S4PYF0_9PEZI</name>
<feature type="region of interest" description="Disordered" evidence="1">
    <location>
        <begin position="1"/>
        <end position="47"/>
    </location>
</feature>
<reference evidence="2 3" key="1">
    <citation type="submission" date="2017-10" db="EMBL/GenBank/DDBJ databases">
        <title>Development of genomic resources for the powdery mildew, Erysiphe pulchra.</title>
        <authorList>
            <person name="Wadl P.A."/>
            <person name="Mack B.M."/>
            <person name="Moore G."/>
            <person name="Beltz S.B."/>
        </authorList>
    </citation>
    <scope>NUCLEOTIDE SEQUENCE [LARGE SCALE GENOMIC DNA]</scope>
    <source>
        <strain evidence="2">Cflorida</strain>
    </source>
</reference>
<evidence type="ECO:0000256" key="1">
    <source>
        <dbReference type="SAM" id="MobiDB-lite"/>
    </source>
</evidence>
<dbReference type="Proteomes" id="UP000237438">
    <property type="component" value="Unassembled WGS sequence"/>
</dbReference>
<dbReference type="EMBL" id="PEDP01000205">
    <property type="protein sequence ID" value="POS87026.1"/>
    <property type="molecule type" value="Genomic_DNA"/>
</dbReference>
<comment type="caution">
    <text evidence="2">The sequence shown here is derived from an EMBL/GenBank/DDBJ whole genome shotgun (WGS) entry which is preliminary data.</text>
</comment>
<evidence type="ECO:0000313" key="3">
    <source>
        <dbReference type="Proteomes" id="UP000237438"/>
    </source>
</evidence>
<feature type="compositionally biased region" description="Polar residues" evidence="1">
    <location>
        <begin position="1"/>
        <end position="22"/>
    </location>
</feature>
<gene>
    <name evidence="2" type="ORF">EPUL_002885</name>
</gene>
<dbReference type="STRING" id="225359.A0A2S4PYF0"/>
<sequence>MYTNNHDVSSNLTKSQEKSSVTGLPHFDDVPSKNESNQEDLETGEIPKSGIKKTVNFDDLIKMIFRGSLRSGTKRQIEDDESDEHDSKRVKAMLALLDWFGDVDSTGDENETAMISNDIDHDIPIPKTFMDAISDAKYGKQWREAIEIDIQQLIENGTWHEGVAPQMLISLLPSGVFSLKFNANGTLERFKARLVAREFSQQFSVDYTETFAPTVRMAIL</sequence>
<keyword evidence="3" id="KW-1185">Reference proteome</keyword>
<proteinExistence type="predicted"/>
<evidence type="ECO:0008006" key="4">
    <source>
        <dbReference type="Google" id="ProtNLM"/>
    </source>
</evidence>
<evidence type="ECO:0000313" key="2">
    <source>
        <dbReference type="EMBL" id="POS87026.1"/>
    </source>
</evidence>
<protein>
    <recommendedName>
        <fullName evidence="4">Reverse transcriptase Ty1/copia-type domain-containing protein</fullName>
    </recommendedName>
</protein>
<organism evidence="2 3">
    <name type="scientific">Erysiphe pulchra</name>
    <dbReference type="NCBI Taxonomy" id="225359"/>
    <lineage>
        <taxon>Eukaryota</taxon>
        <taxon>Fungi</taxon>
        <taxon>Dikarya</taxon>
        <taxon>Ascomycota</taxon>
        <taxon>Pezizomycotina</taxon>
        <taxon>Leotiomycetes</taxon>
        <taxon>Erysiphales</taxon>
        <taxon>Erysiphaceae</taxon>
        <taxon>Erysiphe</taxon>
    </lineage>
</organism>
<dbReference type="OrthoDB" id="3600241at2759"/>
<dbReference type="AlphaFoldDB" id="A0A2S4PYF0"/>
<accession>A0A2S4PYF0</accession>